<name>A0A378JXP4_9GAMM</name>
<reference evidence="1 3" key="1">
    <citation type="submission" date="2015-11" db="EMBL/GenBank/DDBJ databases">
        <title>Genomic analysis of 38 Legionella species identifies large and diverse effector repertoires.</title>
        <authorList>
            <person name="Burstein D."/>
            <person name="Amaro F."/>
            <person name="Zusman T."/>
            <person name="Lifshitz Z."/>
            <person name="Cohen O."/>
            <person name="Gilbert J.A."/>
            <person name="Pupko T."/>
            <person name="Shuman H.A."/>
            <person name="Segal G."/>
        </authorList>
    </citation>
    <scope>NUCLEOTIDE SEQUENCE [LARGE SCALE GENOMIC DNA]</scope>
    <source>
        <strain evidence="1 3">ATCC 43877</strain>
    </source>
</reference>
<evidence type="ECO:0000313" key="2">
    <source>
        <dbReference type="EMBL" id="STX63324.1"/>
    </source>
</evidence>
<keyword evidence="3" id="KW-1185">Reference proteome</keyword>
<reference evidence="2 4" key="2">
    <citation type="submission" date="2018-06" db="EMBL/GenBank/DDBJ databases">
        <authorList>
            <consortium name="Pathogen Informatics"/>
            <person name="Doyle S."/>
        </authorList>
    </citation>
    <scope>NUCLEOTIDE SEQUENCE [LARGE SCALE GENOMIC DNA]</scope>
    <source>
        <strain evidence="2 4">NCTC12239</strain>
    </source>
</reference>
<sequence>MRRNYFIAPLVLIPLCSFSHSEHPSDTLILDHNPLLSKNSIQKTYSNSTERLNQLQSFTRSMDYPTQIIRMSVSMENQQLTCDQVNEAIEERIVHYITSDKFSYQTYFSCTYNPNTNFAINFQINSYFDPVNDEAVNYLKSYLSANNGSDFLGTQLNIESAKGLVVALNVSAGMKKNPKNPPFIEYRQDRSNFYFKNNYEMTKKLFTDINQNFYSNDPEKILPFLDRWLFPHAGPIYKAVLRDSNYAELQPELIFLMEQGEKIFVSGLKYHFAHHCNRYENHRCLVQGA</sequence>
<evidence type="ECO:0000313" key="1">
    <source>
        <dbReference type="EMBL" id="KTD30849.1"/>
    </source>
</evidence>
<dbReference type="EMBL" id="LNYN01000042">
    <property type="protein sequence ID" value="KTD30849.1"/>
    <property type="molecule type" value="Genomic_DNA"/>
</dbReference>
<evidence type="ECO:0000313" key="3">
    <source>
        <dbReference type="Proteomes" id="UP000054985"/>
    </source>
</evidence>
<dbReference type="CDD" id="cd21108">
    <property type="entry name" value="Lpg0189-like"/>
    <property type="match status" value="1"/>
</dbReference>
<dbReference type="Proteomes" id="UP000254040">
    <property type="component" value="Unassembled WGS sequence"/>
</dbReference>
<dbReference type="InterPro" id="IPR056213">
    <property type="entry name" value="NttE-like"/>
</dbReference>
<dbReference type="RefSeq" id="WP_028385169.1">
    <property type="nucleotide sequence ID" value="NZ_CAAAJG010000033.1"/>
</dbReference>
<evidence type="ECO:0000313" key="4">
    <source>
        <dbReference type="Proteomes" id="UP000254040"/>
    </source>
</evidence>
<dbReference type="Proteomes" id="UP000054985">
    <property type="component" value="Unassembled WGS sequence"/>
</dbReference>
<protein>
    <submittedName>
        <fullName evidence="2">Uncharacterized protein</fullName>
    </submittedName>
</protein>
<dbReference type="OrthoDB" id="5646153at2"/>
<dbReference type="NCBIfam" id="NF037977">
    <property type="entry name" value="Lpg0189_fam"/>
    <property type="match status" value="1"/>
</dbReference>
<dbReference type="AlphaFoldDB" id="A0A378JXP4"/>
<gene>
    <name evidence="1" type="ORF">Lmor_2956</name>
    <name evidence="2" type="ORF">NCTC12239_02268</name>
</gene>
<dbReference type="Pfam" id="PF24274">
    <property type="entry name" value="NttE"/>
    <property type="match status" value="1"/>
</dbReference>
<proteinExistence type="predicted"/>
<organism evidence="2 4">
    <name type="scientific">Legionella moravica</name>
    <dbReference type="NCBI Taxonomy" id="39962"/>
    <lineage>
        <taxon>Bacteria</taxon>
        <taxon>Pseudomonadati</taxon>
        <taxon>Pseudomonadota</taxon>
        <taxon>Gammaproteobacteria</taxon>
        <taxon>Legionellales</taxon>
        <taxon>Legionellaceae</taxon>
        <taxon>Legionella</taxon>
    </lineage>
</organism>
<dbReference type="EMBL" id="UGOG01000001">
    <property type="protein sequence ID" value="STX63324.1"/>
    <property type="molecule type" value="Genomic_DNA"/>
</dbReference>
<accession>A0A378JXP4</accession>